<feature type="transmembrane region" description="Helical" evidence="7">
    <location>
        <begin position="196"/>
        <end position="217"/>
    </location>
</feature>
<evidence type="ECO:0000256" key="6">
    <source>
        <dbReference type="ARBA" id="ARBA00023136"/>
    </source>
</evidence>
<dbReference type="InterPro" id="IPR035906">
    <property type="entry name" value="MetI-like_sf"/>
</dbReference>
<dbReference type="EMBL" id="JAAGOA010000022">
    <property type="protein sequence ID" value="NEE03479.1"/>
    <property type="molecule type" value="Genomic_DNA"/>
</dbReference>
<protein>
    <submittedName>
        <fullName evidence="10">Sugar ABC transporter permease</fullName>
    </submittedName>
</protein>
<dbReference type="Pfam" id="PF00528">
    <property type="entry name" value="BPD_transp_1"/>
    <property type="match status" value="1"/>
</dbReference>
<evidence type="ECO:0000313" key="10">
    <source>
        <dbReference type="EMBL" id="NEE03479.1"/>
    </source>
</evidence>
<evidence type="ECO:0000256" key="8">
    <source>
        <dbReference type="SAM" id="MobiDB-lite"/>
    </source>
</evidence>
<proteinExistence type="inferred from homology"/>
<dbReference type="RefSeq" id="WP_163743161.1">
    <property type="nucleotide sequence ID" value="NZ_JAAGOA010000022.1"/>
</dbReference>
<feature type="transmembrane region" description="Helical" evidence="7">
    <location>
        <begin position="48"/>
        <end position="71"/>
    </location>
</feature>
<feature type="domain" description="ABC transmembrane type-1" evidence="9">
    <location>
        <begin position="105"/>
        <end position="319"/>
    </location>
</feature>
<evidence type="ECO:0000256" key="4">
    <source>
        <dbReference type="ARBA" id="ARBA00022692"/>
    </source>
</evidence>
<dbReference type="PROSITE" id="PS50928">
    <property type="entry name" value="ABC_TM1"/>
    <property type="match status" value="1"/>
</dbReference>
<feature type="transmembrane region" description="Helical" evidence="7">
    <location>
        <begin position="246"/>
        <end position="263"/>
    </location>
</feature>
<name>A0A6L9SEH4_9ACTN</name>
<dbReference type="SUPFAM" id="SSF161098">
    <property type="entry name" value="MetI-like"/>
    <property type="match status" value="1"/>
</dbReference>
<evidence type="ECO:0000256" key="1">
    <source>
        <dbReference type="ARBA" id="ARBA00004651"/>
    </source>
</evidence>
<dbReference type="CDD" id="cd06261">
    <property type="entry name" value="TM_PBP2"/>
    <property type="match status" value="1"/>
</dbReference>
<dbReference type="InterPro" id="IPR000515">
    <property type="entry name" value="MetI-like"/>
</dbReference>
<accession>A0A6L9SEH4</accession>
<feature type="compositionally biased region" description="Basic and acidic residues" evidence="8">
    <location>
        <begin position="1"/>
        <end position="17"/>
    </location>
</feature>
<feature type="transmembrane region" description="Helical" evidence="7">
    <location>
        <begin position="109"/>
        <end position="130"/>
    </location>
</feature>
<keyword evidence="4 7" id="KW-0812">Transmembrane</keyword>
<comment type="subcellular location">
    <subcellularLocation>
        <location evidence="1 7">Cell membrane</location>
        <topology evidence="1 7">Multi-pass membrane protein</topology>
    </subcellularLocation>
</comment>
<keyword evidence="5 7" id="KW-1133">Transmembrane helix</keyword>
<sequence>MTSRLDSAERIDSRSEEPAPALAGAPPSPGSRRWYRPILRWLDRRTHVLLVIPGVALLLGIVAYPVGFNVWNSFTDRNLSFPTSAWVGLANYERVLTDAAFFSAITRTLVWTFTSVAGQLLLGFIGAIALQAVRRGQGPLRLGLIIPWAFPSIVLAYSWKFMLDPIVGVVNDVFMRLGLIDQPVAWLGTESTAMPAVVAMNIWFGFPFMMVALLAGLQTIPVEHYESARVDGANFWQELRHITLPGLRHVIGALVVLRSIWVFNNFDFVYLTTGGGPIRATETLPVYAFQIGWTNYDIGRMAAVSVAMLGVLVVIVAVYLKVLRVDKED</sequence>
<comment type="caution">
    <text evidence="10">The sequence shown here is derived from an EMBL/GenBank/DDBJ whole genome shotgun (WGS) entry which is preliminary data.</text>
</comment>
<dbReference type="Proteomes" id="UP000475214">
    <property type="component" value="Unassembled WGS sequence"/>
</dbReference>
<keyword evidence="3" id="KW-1003">Cell membrane</keyword>
<organism evidence="10 11">
    <name type="scientific">Phytoactinopolyspora halotolerans</name>
    <dbReference type="NCBI Taxonomy" id="1981512"/>
    <lineage>
        <taxon>Bacteria</taxon>
        <taxon>Bacillati</taxon>
        <taxon>Actinomycetota</taxon>
        <taxon>Actinomycetes</taxon>
        <taxon>Jiangellales</taxon>
        <taxon>Jiangellaceae</taxon>
        <taxon>Phytoactinopolyspora</taxon>
    </lineage>
</organism>
<keyword evidence="11" id="KW-1185">Reference proteome</keyword>
<evidence type="ECO:0000259" key="9">
    <source>
        <dbReference type="PROSITE" id="PS50928"/>
    </source>
</evidence>
<dbReference type="GO" id="GO:0005886">
    <property type="term" value="C:plasma membrane"/>
    <property type="evidence" value="ECO:0007669"/>
    <property type="project" value="UniProtKB-SubCell"/>
</dbReference>
<gene>
    <name evidence="10" type="ORF">G1H10_25260</name>
</gene>
<keyword evidence="6 7" id="KW-0472">Membrane</keyword>
<comment type="similarity">
    <text evidence="7">Belongs to the binding-protein-dependent transport system permease family.</text>
</comment>
<dbReference type="PANTHER" id="PTHR43005:SF1">
    <property type="entry name" value="SPERMIDINE_PUTRESCINE TRANSPORT SYSTEM PERMEASE PROTEIN"/>
    <property type="match status" value="1"/>
</dbReference>
<evidence type="ECO:0000256" key="7">
    <source>
        <dbReference type="RuleBase" id="RU363032"/>
    </source>
</evidence>
<dbReference type="PANTHER" id="PTHR43005">
    <property type="entry name" value="BLR7065 PROTEIN"/>
    <property type="match status" value="1"/>
</dbReference>
<feature type="transmembrane region" description="Helical" evidence="7">
    <location>
        <begin position="142"/>
        <end position="159"/>
    </location>
</feature>
<evidence type="ECO:0000256" key="3">
    <source>
        <dbReference type="ARBA" id="ARBA00022475"/>
    </source>
</evidence>
<dbReference type="AlphaFoldDB" id="A0A6L9SEH4"/>
<keyword evidence="2 7" id="KW-0813">Transport</keyword>
<evidence type="ECO:0000313" key="11">
    <source>
        <dbReference type="Proteomes" id="UP000475214"/>
    </source>
</evidence>
<dbReference type="GO" id="GO:0055085">
    <property type="term" value="P:transmembrane transport"/>
    <property type="evidence" value="ECO:0007669"/>
    <property type="project" value="InterPro"/>
</dbReference>
<evidence type="ECO:0000256" key="5">
    <source>
        <dbReference type="ARBA" id="ARBA00022989"/>
    </source>
</evidence>
<reference evidence="10 11" key="1">
    <citation type="submission" date="2020-02" db="EMBL/GenBank/DDBJ databases">
        <authorList>
            <person name="Li X.-J."/>
            <person name="Han X.-M."/>
        </authorList>
    </citation>
    <scope>NUCLEOTIDE SEQUENCE [LARGE SCALE GENOMIC DNA]</scope>
    <source>
        <strain evidence="10 11">CCTCC AB 2017055</strain>
    </source>
</reference>
<dbReference type="Gene3D" id="1.10.3720.10">
    <property type="entry name" value="MetI-like"/>
    <property type="match status" value="1"/>
</dbReference>
<evidence type="ECO:0000256" key="2">
    <source>
        <dbReference type="ARBA" id="ARBA00022448"/>
    </source>
</evidence>
<feature type="region of interest" description="Disordered" evidence="8">
    <location>
        <begin position="1"/>
        <end position="29"/>
    </location>
</feature>
<feature type="transmembrane region" description="Helical" evidence="7">
    <location>
        <begin position="301"/>
        <end position="320"/>
    </location>
</feature>